<organism evidence="1 2">
    <name type="scientific">Roseomonas fluvialis</name>
    <dbReference type="NCBI Taxonomy" id="1750527"/>
    <lineage>
        <taxon>Bacteria</taxon>
        <taxon>Pseudomonadati</taxon>
        <taxon>Pseudomonadota</taxon>
        <taxon>Alphaproteobacteria</taxon>
        <taxon>Acetobacterales</taxon>
        <taxon>Roseomonadaceae</taxon>
        <taxon>Roseomonas</taxon>
    </lineage>
</organism>
<evidence type="ECO:0000313" key="2">
    <source>
        <dbReference type="Proteomes" id="UP000831327"/>
    </source>
</evidence>
<dbReference type="RefSeq" id="WP_244407260.1">
    <property type="nucleotide sequence ID" value="NZ_AP025637.1"/>
</dbReference>
<evidence type="ECO:0000313" key="1">
    <source>
        <dbReference type="EMBL" id="BDG73039.1"/>
    </source>
</evidence>
<protein>
    <submittedName>
        <fullName evidence="1">Uncharacterized protein</fullName>
    </submittedName>
</protein>
<dbReference type="EMBL" id="AP025637">
    <property type="protein sequence ID" value="BDG73039.1"/>
    <property type="molecule type" value="Genomic_DNA"/>
</dbReference>
<name>A0ABM7Y5A6_9PROT</name>
<reference evidence="1 2" key="1">
    <citation type="journal article" date="2016" name="Microbes Environ.">
        <title>Phylogenetically diverse aerobic anoxygenic phototrophic bacteria isolated from epilithic biofilms in Tama river, Japan.</title>
        <authorList>
            <person name="Hirose S."/>
            <person name="Matsuura K."/>
            <person name="Haruta S."/>
        </authorList>
    </citation>
    <scope>NUCLEOTIDE SEQUENCE [LARGE SCALE GENOMIC DNA]</scope>
    <source>
        <strain evidence="1 2">S08</strain>
    </source>
</reference>
<proteinExistence type="predicted"/>
<accession>A0ABM7Y5A6</accession>
<keyword evidence="2" id="KW-1185">Reference proteome</keyword>
<gene>
    <name evidence="1" type="ORF">Rmf_29680</name>
</gene>
<dbReference type="Proteomes" id="UP000831327">
    <property type="component" value="Chromosome"/>
</dbReference>
<sequence>MTEDPALQDAPHRIAAALARMRIVVPEGLRVGALFQEARHLAGRAAREPDPAAAVILAPFAPLSVMHDAAATARLFDGPPEVLDAIRAGRGLAVVDGANEGRPLRAVVRAGHVANLHAGLAAAGLPPERVVWVQQNRVLAPAYAAYCAEQGIAPMRVVVAHSHAGVLWRRLGRGPTPGWRLGFAAEHDGPRRHRWVCLNYNLRPHRALLVAWLLDRPEPGFLSFSATRETHLRTREGRLLAGVAALDPADPDGARAAVRRLMDSRLHHGSDIDGFASPSERVYSLPVEDVAAAELFIVTETEMEGPDMLRWTEKTLKAIGSGLPVVVFGNAGVVAALEALGFDLLRDLVDHGYDAEPEPARRFAAARDSVARFLARPPGFTPAELARLRAASAHNRAAFDRALPQDSLVAPIEAIAALAGG</sequence>